<dbReference type="SUPFAM" id="SSF56112">
    <property type="entry name" value="Protein kinase-like (PK-like)"/>
    <property type="match status" value="1"/>
</dbReference>
<gene>
    <name evidence="2" type="ORF">PG986_000577</name>
</gene>
<dbReference type="InterPro" id="IPR011009">
    <property type="entry name" value="Kinase-like_dom_sf"/>
</dbReference>
<dbReference type="Gene3D" id="3.90.1200.10">
    <property type="match status" value="1"/>
</dbReference>
<dbReference type="InterPro" id="IPR051678">
    <property type="entry name" value="AGP_Transferase"/>
</dbReference>
<comment type="caution">
    <text evidence="2">The sequence shown here is derived from an EMBL/GenBank/DDBJ whole genome shotgun (WGS) entry which is preliminary data.</text>
</comment>
<organism evidence="2 3">
    <name type="scientific">Apiospora aurea</name>
    <dbReference type="NCBI Taxonomy" id="335848"/>
    <lineage>
        <taxon>Eukaryota</taxon>
        <taxon>Fungi</taxon>
        <taxon>Dikarya</taxon>
        <taxon>Ascomycota</taxon>
        <taxon>Pezizomycotina</taxon>
        <taxon>Sordariomycetes</taxon>
        <taxon>Xylariomycetidae</taxon>
        <taxon>Amphisphaeriales</taxon>
        <taxon>Apiosporaceae</taxon>
        <taxon>Apiospora</taxon>
    </lineage>
</organism>
<evidence type="ECO:0000259" key="1">
    <source>
        <dbReference type="Pfam" id="PF01636"/>
    </source>
</evidence>
<dbReference type="PANTHER" id="PTHR21310">
    <property type="entry name" value="AMINOGLYCOSIDE PHOSPHOTRANSFERASE-RELATED-RELATED"/>
    <property type="match status" value="1"/>
</dbReference>
<proteinExistence type="predicted"/>
<dbReference type="PANTHER" id="PTHR21310:SF15">
    <property type="entry name" value="AMINOGLYCOSIDE PHOSPHOTRANSFERASE DOMAIN-CONTAINING PROTEIN"/>
    <property type="match status" value="1"/>
</dbReference>
<keyword evidence="3" id="KW-1185">Reference proteome</keyword>
<protein>
    <recommendedName>
        <fullName evidence="1">Aminoglycoside phosphotransferase domain-containing protein</fullName>
    </recommendedName>
</protein>
<dbReference type="InterPro" id="IPR002575">
    <property type="entry name" value="Aminoglycoside_PTrfase"/>
</dbReference>
<evidence type="ECO:0000313" key="3">
    <source>
        <dbReference type="Proteomes" id="UP001391051"/>
    </source>
</evidence>
<dbReference type="Proteomes" id="UP001391051">
    <property type="component" value="Unassembled WGS sequence"/>
</dbReference>
<feature type="domain" description="Aminoglycoside phosphotransferase" evidence="1">
    <location>
        <begin position="92"/>
        <end position="258"/>
    </location>
</feature>
<reference evidence="2 3" key="1">
    <citation type="submission" date="2023-01" db="EMBL/GenBank/DDBJ databases">
        <title>Analysis of 21 Apiospora genomes using comparative genomics revels a genus with tremendous synthesis potential of carbohydrate active enzymes and secondary metabolites.</title>
        <authorList>
            <person name="Sorensen T."/>
        </authorList>
    </citation>
    <scope>NUCLEOTIDE SEQUENCE [LARGE SCALE GENOMIC DNA]</scope>
    <source>
        <strain evidence="2 3">CBS 24483</strain>
    </source>
</reference>
<dbReference type="GeneID" id="92069861"/>
<dbReference type="RefSeq" id="XP_066705692.1">
    <property type="nucleotide sequence ID" value="XM_066836799.1"/>
</dbReference>
<sequence length="472" mass="52694">MAISGVDGWMQASLADFFAMRPKPSQKELDGYAASLVPGSTIHPVGMQGSLSYTVVAVRSGRKIIVSFRMPGSKLGGRIEKAVQNVHGKLVPVATFRGTVSSQTAYYEPLKVYSMPCLEGKPYLEAVYFGPQERRHDIIKHTVFIKDLAKYFARCWTQPQAVDLRQLETKRKSISQKLSLLEDARGYEFLRNTLTQLRGPQGIVCLYSGSWLQVVTHGDLSQTNILVDPETLSITGLVDWSLATVAPFGLELSALRRMSGSMFSDGWTDQPFRPQTEAAFWAEFWRCTGIEDTNERESVRKMAELGCKLGVILRYAFCNTLGGVALNQVVPRPAQYLRSWLGHEAWSDVIIKDSPEPYRICTLCLIVRMLKDQSSKTEKCIQFTDVEIVQQAATAPETADYNHLATRTGTMADPEVPKSLSTIPMELLGSALDHIVDEGTMSALGRTNKAFYSIVMPRLFKRVYIEEARDQP</sequence>
<dbReference type="EMBL" id="JAQQWE010000001">
    <property type="protein sequence ID" value="KAK7966300.1"/>
    <property type="molecule type" value="Genomic_DNA"/>
</dbReference>
<name>A0ABR1QW38_9PEZI</name>
<evidence type="ECO:0000313" key="2">
    <source>
        <dbReference type="EMBL" id="KAK7966300.1"/>
    </source>
</evidence>
<accession>A0ABR1QW38</accession>
<dbReference type="Pfam" id="PF01636">
    <property type="entry name" value="APH"/>
    <property type="match status" value="1"/>
</dbReference>